<gene>
    <name evidence="1" type="ORF">FBF37_02180</name>
</gene>
<dbReference type="OrthoDB" id="9808666at2"/>
<dbReference type="SUPFAM" id="SSF141694">
    <property type="entry name" value="AF2212/PG0164-like"/>
    <property type="match status" value="1"/>
</dbReference>
<dbReference type="KEGG" id="nft:FBF37_02180"/>
<protein>
    <submittedName>
        <fullName evidence="1">DUF1905 domain-containing protein</fullName>
    </submittedName>
</protein>
<name>A0A4P9A384_9BACT</name>
<sequence>MAKPYTFTAEVCLFPQAGGWYYVAAPQEFTDELKPLAVRGLVAVEATVGGSSWQTSLLPMGDGSQFLALPAKVRQKEQITIGDVIEVSFVVR</sequence>
<dbReference type="Proteomes" id="UP000310639">
    <property type="component" value="Chromosome"/>
</dbReference>
<reference evidence="1 2" key="1">
    <citation type="submission" date="2019-04" db="EMBL/GenBank/DDBJ databases">
        <title>Saccharibacteria TM7 genomes.</title>
        <authorList>
            <person name="Bor B."/>
            <person name="He X."/>
            <person name="Chen T."/>
            <person name="Dewhirst F.E."/>
        </authorList>
    </citation>
    <scope>NUCLEOTIDE SEQUENCE [LARGE SCALE GENOMIC DNA]</scope>
    <source>
        <strain evidence="1 2">BB001</strain>
    </source>
</reference>
<dbReference type="Gene3D" id="2.40.30.100">
    <property type="entry name" value="AF2212/PG0164-like"/>
    <property type="match status" value="1"/>
</dbReference>
<dbReference type="EMBL" id="CP040004">
    <property type="protein sequence ID" value="QCT42270.1"/>
    <property type="molecule type" value="Genomic_DNA"/>
</dbReference>
<evidence type="ECO:0000313" key="2">
    <source>
        <dbReference type="Proteomes" id="UP000310639"/>
    </source>
</evidence>
<dbReference type="RefSeq" id="WP_138079057.1">
    <property type="nucleotide sequence ID" value="NZ_CP040004.1"/>
</dbReference>
<dbReference type="Pfam" id="PF08922">
    <property type="entry name" value="DUF1905"/>
    <property type="match status" value="1"/>
</dbReference>
<proteinExistence type="predicted"/>
<dbReference type="AlphaFoldDB" id="A0A4P9A384"/>
<organism evidence="1 2">
    <name type="scientific">Candidatus Nanosynbacter featherlites</name>
    <dbReference type="NCBI Taxonomy" id="2572088"/>
    <lineage>
        <taxon>Bacteria</taxon>
        <taxon>Candidatus Saccharimonadota</taxon>
        <taxon>Candidatus Saccharimonadia</taxon>
        <taxon>Candidatus Nanosynbacterales</taxon>
        <taxon>Candidatus Nanosynbacteraceae</taxon>
        <taxon>Candidatus Nanosynbacter</taxon>
    </lineage>
</organism>
<keyword evidence="2" id="KW-1185">Reference proteome</keyword>
<accession>A0A4P9A384</accession>
<dbReference type="InterPro" id="IPR037079">
    <property type="entry name" value="AF2212/PG0164-like_sf"/>
</dbReference>
<dbReference type="InterPro" id="IPR015018">
    <property type="entry name" value="DUF1905"/>
</dbReference>
<evidence type="ECO:0000313" key="1">
    <source>
        <dbReference type="EMBL" id="QCT42270.1"/>
    </source>
</evidence>